<dbReference type="Proteomes" id="UP000295807">
    <property type="component" value="Unassembled WGS sequence"/>
</dbReference>
<name>A0A4R3KPA7_9SPHI</name>
<evidence type="ECO:0000313" key="2">
    <source>
        <dbReference type="Proteomes" id="UP000295807"/>
    </source>
</evidence>
<dbReference type="InterPro" id="IPR027417">
    <property type="entry name" value="P-loop_NTPase"/>
</dbReference>
<dbReference type="InterPro" id="IPR017026">
    <property type="entry name" value="ImuA"/>
</dbReference>
<keyword evidence="2" id="KW-1185">Reference proteome</keyword>
<comment type="caution">
    <text evidence="1">The sequence shown here is derived from an EMBL/GenBank/DDBJ whole genome shotgun (WGS) entry which is preliminary data.</text>
</comment>
<proteinExistence type="predicted"/>
<dbReference type="RefSeq" id="WP_225975090.1">
    <property type="nucleotide sequence ID" value="NZ_CP042432.1"/>
</dbReference>
<evidence type="ECO:0000313" key="1">
    <source>
        <dbReference type="EMBL" id="TCS86012.1"/>
    </source>
</evidence>
<gene>
    <name evidence="1" type="ORF">EDD80_10937</name>
</gene>
<organism evidence="1 2">
    <name type="scientific">Anseongella ginsenosidimutans</name>
    <dbReference type="NCBI Taxonomy" id="496056"/>
    <lineage>
        <taxon>Bacteria</taxon>
        <taxon>Pseudomonadati</taxon>
        <taxon>Bacteroidota</taxon>
        <taxon>Sphingobacteriia</taxon>
        <taxon>Sphingobacteriales</taxon>
        <taxon>Sphingobacteriaceae</taxon>
        <taxon>Anseongella</taxon>
    </lineage>
</organism>
<dbReference type="EMBL" id="SMAD01000009">
    <property type="protein sequence ID" value="TCS86012.1"/>
    <property type="molecule type" value="Genomic_DNA"/>
</dbReference>
<accession>A0A4R3KPA7</accession>
<protein>
    <submittedName>
        <fullName evidence="1">Protein ImuA</fullName>
    </submittedName>
</protein>
<sequence>MIAMQGNKNAIISQLQKDLLLWQGFKPPQSHADAIGLGPVESAFPNGVFPVGSIHEFVSENPEQAAASSGFMAGLLASLMRSGQACLWISVSRKLFPPALKAFGVEPDRILFADLRQEKDVLWAMEEALKCNGLAAVVGELHEIDFIQSRRLQLAVEKSKVTGFVIRNNSRSPGATACAARWRIRPAPSEQEEGMPGVGFPRWKVELLKVRNGNPGAWLIEWSAGRFMPAQKLAQKSLHERAKERKTG</sequence>
<dbReference type="SUPFAM" id="SSF52540">
    <property type="entry name" value="P-loop containing nucleoside triphosphate hydrolases"/>
    <property type="match status" value="1"/>
</dbReference>
<dbReference type="Gene3D" id="3.40.50.300">
    <property type="entry name" value="P-loop containing nucleotide triphosphate hydrolases"/>
    <property type="match status" value="1"/>
</dbReference>
<dbReference type="AlphaFoldDB" id="A0A4R3KPA7"/>
<dbReference type="PIRSF" id="PIRSF034285">
    <property type="entry name" value="UCP034285"/>
    <property type="match status" value="1"/>
</dbReference>
<reference evidence="1 2" key="1">
    <citation type="submission" date="2019-03" db="EMBL/GenBank/DDBJ databases">
        <title>Genomic Encyclopedia of Type Strains, Phase IV (KMG-IV): sequencing the most valuable type-strain genomes for metagenomic binning, comparative biology and taxonomic classification.</title>
        <authorList>
            <person name="Goeker M."/>
        </authorList>
    </citation>
    <scope>NUCLEOTIDE SEQUENCE [LARGE SCALE GENOMIC DNA]</scope>
    <source>
        <strain evidence="1 2">DSM 21100</strain>
    </source>
</reference>